<organism evidence="7 8">
    <name type="scientific">Microbacterium betulae</name>
    <dbReference type="NCBI Taxonomy" id="2981139"/>
    <lineage>
        <taxon>Bacteria</taxon>
        <taxon>Bacillati</taxon>
        <taxon>Actinomycetota</taxon>
        <taxon>Actinomycetes</taxon>
        <taxon>Micrococcales</taxon>
        <taxon>Microbacteriaceae</taxon>
        <taxon>Microbacterium</taxon>
    </lineage>
</organism>
<dbReference type="AlphaFoldDB" id="A0AA97FJX3"/>
<dbReference type="Pfam" id="PF05175">
    <property type="entry name" value="MTS"/>
    <property type="match status" value="1"/>
</dbReference>
<sequence>MHRDAVAAFDAIAGRLRRRPDVEAHDLVAADASDRLVLAESAPHAGELVVIGDRYGGLTLPLVAADPTRRIRLHQDAITGERALERNADAVGVDVARVARHGLDADLVRDARLVLLQLPRALDALDEIAGLVAAHAAADVRLVAGGRVKHMTLGMNDVLARHFADVRASRAASKSRVLHATRPRRAGRRGWPRSERHEDLGITVCAHGAAFAGSSVDLGTRFLLGFLPDMPVVERAVDLGCGTGAIAASYALAHPGASVIASDQSAAAVASATATAEANGLSGRVVVARDDGLGARPDASADLVLLNPPFHSGAAVVDRIAPRLFGEAARVLRPGGELWCVWNSHLAYRPALERLVGPTRQVGRNSRFTVTASTRR</sequence>
<reference evidence="7 8" key="1">
    <citation type="submission" date="2023-02" db="EMBL/GenBank/DDBJ databases">
        <title>Microbacterium betulae sp. nov., isolated from birch wood.</title>
        <authorList>
            <person name="Pasciak M."/>
            <person name="Pawlik K.J."/>
            <person name="Martynowski D."/>
            <person name="Laczmanski L."/>
            <person name="Ciekot J."/>
            <person name="Szponar B."/>
            <person name="Wojcik-Fatla A."/>
            <person name="Mackiewicz B."/>
            <person name="Farian E."/>
            <person name="Cholewa G."/>
            <person name="Cholewa A."/>
            <person name="Dutkiewicz J."/>
        </authorList>
    </citation>
    <scope>NUCLEOTIDE SEQUENCE [LARGE SCALE GENOMIC DNA]</scope>
    <source>
        <strain evidence="7 8">AB</strain>
    </source>
</reference>
<dbReference type="GO" id="GO:0008170">
    <property type="term" value="F:N-methyltransferase activity"/>
    <property type="evidence" value="ECO:0007669"/>
    <property type="project" value="UniProtKB-ARBA"/>
</dbReference>
<dbReference type="InterPro" id="IPR002052">
    <property type="entry name" value="DNA_methylase_N6_adenine_CS"/>
</dbReference>
<gene>
    <name evidence="7" type="ORF">N8K70_09385</name>
</gene>
<keyword evidence="2" id="KW-0698">rRNA processing</keyword>
<dbReference type="GO" id="GO:0006364">
    <property type="term" value="P:rRNA processing"/>
    <property type="evidence" value="ECO:0007669"/>
    <property type="project" value="UniProtKB-KW"/>
</dbReference>
<dbReference type="InterPro" id="IPR058679">
    <property type="entry name" value="RlmG_N"/>
</dbReference>
<proteinExistence type="predicted"/>
<dbReference type="InterPro" id="IPR007848">
    <property type="entry name" value="Small_mtfrase_dom"/>
</dbReference>
<dbReference type="GO" id="GO:0008757">
    <property type="term" value="F:S-adenosylmethionine-dependent methyltransferase activity"/>
    <property type="evidence" value="ECO:0007669"/>
    <property type="project" value="InterPro"/>
</dbReference>
<dbReference type="InterPro" id="IPR046977">
    <property type="entry name" value="RsmC/RlmG"/>
</dbReference>
<evidence type="ECO:0000313" key="8">
    <source>
        <dbReference type="Proteomes" id="UP001305498"/>
    </source>
</evidence>
<dbReference type="GO" id="GO:0032259">
    <property type="term" value="P:methylation"/>
    <property type="evidence" value="ECO:0007669"/>
    <property type="project" value="UniProtKB-KW"/>
</dbReference>
<dbReference type="Pfam" id="PF26049">
    <property type="entry name" value="RLMG_N"/>
    <property type="match status" value="1"/>
</dbReference>
<dbReference type="InterPro" id="IPR029063">
    <property type="entry name" value="SAM-dependent_MTases_sf"/>
</dbReference>
<dbReference type="PANTHER" id="PTHR47816:SF5">
    <property type="entry name" value="RIBOSOMAL RNA LARGE SUBUNIT METHYLTRANSFERASE G"/>
    <property type="match status" value="1"/>
</dbReference>
<dbReference type="EMBL" id="CP118157">
    <property type="protein sequence ID" value="WOF24741.1"/>
    <property type="molecule type" value="Genomic_DNA"/>
</dbReference>
<keyword evidence="8" id="KW-1185">Reference proteome</keyword>
<evidence type="ECO:0000259" key="6">
    <source>
        <dbReference type="Pfam" id="PF26049"/>
    </source>
</evidence>
<keyword evidence="1" id="KW-0963">Cytoplasm</keyword>
<feature type="domain" description="RlmG N-terminal" evidence="6">
    <location>
        <begin position="15"/>
        <end position="182"/>
    </location>
</feature>
<dbReference type="PANTHER" id="PTHR47816">
    <property type="entry name" value="RIBOSOMAL RNA SMALL SUBUNIT METHYLTRANSFERASE C"/>
    <property type="match status" value="1"/>
</dbReference>
<keyword evidence="4" id="KW-0808">Transferase</keyword>
<keyword evidence="3 7" id="KW-0489">Methyltransferase</keyword>
<dbReference type="GO" id="GO:0003676">
    <property type="term" value="F:nucleic acid binding"/>
    <property type="evidence" value="ECO:0007669"/>
    <property type="project" value="InterPro"/>
</dbReference>
<dbReference type="Gene3D" id="3.40.50.150">
    <property type="entry name" value="Vaccinia Virus protein VP39"/>
    <property type="match status" value="2"/>
</dbReference>
<evidence type="ECO:0000313" key="7">
    <source>
        <dbReference type="EMBL" id="WOF24741.1"/>
    </source>
</evidence>
<evidence type="ECO:0000259" key="5">
    <source>
        <dbReference type="Pfam" id="PF05175"/>
    </source>
</evidence>
<dbReference type="Proteomes" id="UP001305498">
    <property type="component" value="Chromosome"/>
</dbReference>
<accession>A0AA97FJX3</accession>
<evidence type="ECO:0000256" key="4">
    <source>
        <dbReference type="ARBA" id="ARBA00022679"/>
    </source>
</evidence>
<name>A0AA97FJX3_9MICO</name>
<evidence type="ECO:0000256" key="3">
    <source>
        <dbReference type="ARBA" id="ARBA00022603"/>
    </source>
</evidence>
<dbReference type="CDD" id="cd02440">
    <property type="entry name" value="AdoMet_MTases"/>
    <property type="match status" value="1"/>
</dbReference>
<feature type="domain" description="Methyltransferase small" evidence="5">
    <location>
        <begin position="202"/>
        <end position="371"/>
    </location>
</feature>
<dbReference type="SUPFAM" id="SSF53335">
    <property type="entry name" value="S-adenosyl-L-methionine-dependent methyltransferases"/>
    <property type="match status" value="1"/>
</dbReference>
<dbReference type="KEGG" id="mbet:N8K70_09385"/>
<protein>
    <submittedName>
        <fullName evidence="7">Methyltransferase</fullName>
    </submittedName>
</protein>
<dbReference type="RefSeq" id="WP_317141206.1">
    <property type="nucleotide sequence ID" value="NZ_CP118157.1"/>
</dbReference>
<evidence type="ECO:0000256" key="1">
    <source>
        <dbReference type="ARBA" id="ARBA00022490"/>
    </source>
</evidence>
<evidence type="ECO:0000256" key="2">
    <source>
        <dbReference type="ARBA" id="ARBA00022552"/>
    </source>
</evidence>
<dbReference type="PROSITE" id="PS00092">
    <property type="entry name" value="N6_MTASE"/>
    <property type="match status" value="1"/>
</dbReference>